<organism evidence="1 2">
    <name type="scientific">Archangium minus</name>
    <dbReference type="NCBI Taxonomy" id="83450"/>
    <lineage>
        <taxon>Bacteria</taxon>
        <taxon>Pseudomonadati</taxon>
        <taxon>Myxococcota</taxon>
        <taxon>Myxococcia</taxon>
        <taxon>Myxococcales</taxon>
        <taxon>Cystobacterineae</taxon>
        <taxon>Archangiaceae</taxon>
        <taxon>Archangium</taxon>
    </lineage>
</organism>
<dbReference type="Proteomes" id="UP001611383">
    <property type="component" value="Chromosome"/>
</dbReference>
<evidence type="ECO:0008006" key="3">
    <source>
        <dbReference type="Google" id="ProtNLM"/>
    </source>
</evidence>
<reference evidence="1 2" key="1">
    <citation type="submission" date="2019-08" db="EMBL/GenBank/DDBJ databases">
        <title>Archangium and Cystobacter genomes.</title>
        <authorList>
            <person name="Chen I.-C.K."/>
            <person name="Wielgoss S."/>
        </authorList>
    </citation>
    <scope>NUCLEOTIDE SEQUENCE [LARGE SCALE GENOMIC DNA]</scope>
    <source>
        <strain evidence="1 2">Cbm 6</strain>
    </source>
</reference>
<sequence>MSDVTLTHKVPIHITAEPDEVLSDANKLEGGTTFSVTEADEFEEHKFLNSDGYTENEPVWSTVTGSIAGTRKTGSATQAVMETARKTKTPFYIHVVENPTASSGSKGQRYCVFIESNEKNYEPGTTLKFNYPLKFKGGPTAF</sequence>
<evidence type="ECO:0000313" key="1">
    <source>
        <dbReference type="EMBL" id="WNG49203.1"/>
    </source>
</evidence>
<dbReference type="RefSeq" id="WP_395806880.1">
    <property type="nucleotide sequence ID" value="NZ_CP043494.1"/>
</dbReference>
<dbReference type="EMBL" id="CP043494">
    <property type="protein sequence ID" value="WNG49203.1"/>
    <property type="molecule type" value="Genomic_DNA"/>
</dbReference>
<evidence type="ECO:0000313" key="2">
    <source>
        <dbReference type="Proteomes" id="UP001611383"/>
    </source>
</evidence>
<name>A0ABY9X1F5_9BACT</name>
<protein>
    <recommendedName>
        <fullName evidence="3">Phage tail protein</fullName>
    </recommendedName>
</protein>
<accession>A0ABY9X1F5</accession>
<gene>
    <name evidence="1" type="ORF">F0U60_37615</name>
</gene>
<proteinExistence type="predicted"/>
<keyword evidence="2" id="KW-1185">Reference proteome</keyword>